<proteinExistence type="predicted"/>
<sequence length="292" mass="34448">MQISQALVRQTILILLACAVVLTGCSRMNLAYRNLDLLIPWSLNDYLDMNRDQQTRFREQLREHISWHCRTQLPGYLDLIEQLQAQVRQGSLDEPALREHYEIAQKAIQTIALEITPTTVQLLRDLDDRQVEELSEQFERDRQEREDKYLKPPLDQQIGKRTDRMQERVEQWLGNVTAAQRQRIHEWAEALNKQNQLWLDNRAQWQRSMVDAVRNRDQANFDERIARLLQDREVYWTAPYRAAFPAVEQATIALIVDLYDTADATQRRHISERLQDMRRDLGSLDCLPATAD</sequence>
<dbReference type="OrthoDB" id="5767052at2"/>
<evidence type="ECO:0000313" key="2">
    <source>
        <dbReference type="Proteomes" id="UP000324282"/>
    </source>
</evidence>
<dbReference type="InterPro" id="IPR016875">
    <property type="entry name" value="UCP028200"/>
</dbReference>
<gene>
    <name evidence="1" type="ORF">A9A72_124825</name>
</gene>
<protein>
    <recommendedName>
        <fullName evidence="3">Lipoprotein</fullName>
    </recommendedName>
</protein>
<accession>A0A5S5B8H4</accession>
<evidence type="ECO:0008006" key="3">
    <source>
        <dbReference type="Google" id="ProtNLM"/>
    </source>
</evidence>
<name>A0A5S5B8H4_STUST</name>
<comment type="caution">
    <text evidence="1">The sequence shown here is derived from an EMBL/GenBank/DDBJ whole genome shotgun (WGS) entry which is preliminary data.</text>
</comment>
<evidence type="ECO:0000313" key="1">
    <source>
        <dbReference type="EMBL" id="TYP62073.1"/>
    </source>
</evidence>
<dbReference type="PIRSF" id="PIRSF028200">
    <property type="entry name" value="UCP028200"/>
    <property type="match status" value="1"/>
</dbReference>
<dbReference type="EMBL" id="VNHQ01000014">
    <property type="protein sequence ID" value="TYP62073.1"/>
    <property type="molecule type" value="Genomic_DNA"/>
</dbReference>
<dbReference type="RefSeq" id="WP_148926579.1">
    <property type="nucleotide sequence ID" value="NZ_VNHQ01000014.1"/>
</dbReference>
<dbReference type="Proteomes" id="UP000324282">
    <property type="component" value="Unassembled WGS sequence"/>
</dbReference>
<dbReference type="Pfam" id="PF19795">
    <property type="entry name" value="DUF6279"/>
    <property type="match status" value="1"/>
</dbReference>
<reference evidence="1 2" key="1">
    <citation type="submission" date="2019-07" db="EMBL/GenBank/DDBJ databases">
        <title>Deep subsurface shale carbon reservoir microbial communities from Ohio and West Virginia, USA.</title>
        <authorList>
            <person name="Wrighton K."/>
        </authorList>
    </citation>
    <scope>NUCLEOTIDE SEQUENCE [LARGE SCALE GENOMIC DNA]</scope>
    <source>
        <strain evidence="1 2">NP_8Ht</strain>
    </source>
</reference>
<organism evidence="1 2">
    <name type="scientific">Stutzerimonas stutzeri</name>
    <name type="common">Pseudomonas stutzeri</name>
    <dbReference type="NCBI Taxonomy" id="316"/>
    <lineage>
        <taxon>Bacteria</taxon>
        <taxon>Pseudomonadati</taxon>
        <taxon>Pseudomonadota</taxon>
        <taxon>Gammaproteobacteria</taxon>
        <taxon>Pseudomonadales</taxon>
        <taxon>Pseudomonadaceae</taxon>
        <taxon>Stutzerimonas</taxon>
    </lineage>
</organism>
<dbReference type="AlphaFoldDB" id="A0A5S5B8H4"/>